<dbReference type="RefSeq" id="WP_118729296.1">
    <property type="nucleotide sequence ID" value="NZ_BLYJ01000050.1"/>
</dbReference>
<gene>
    <name evidence="1" type="ORF">BUFA31_26460</name>
</gene>
<proteinExistence type="predicted"/>
<organism evidence="1 2">
    <name type="scientific">Butyricicoccus faecihominis</name>
    <dbReference type="NCBI Taxonomy" id="1712515"/>
    <lineage>
        <taxon>Bacteria</taxon>
        <taxon>Bacillati</taxon>
        <taxon>Bacillota</taxon>
        <taxon>Clostridia</taxon>
        <taxon>Eubacteriales</taxon>
        <taxon>Butyricicoccaceae</taxon>
        <taxon>Butyricicoccus</taxon>
    </lineage>
</organism>
<evidence type="ECO:0000313" key="1">
    <source>
        <dbReference type="EMBL" id="GFO89482.1"/>
    </source>
</evidence>
<reference evidence="1 2" key="1">
    <citation type="submission" date="2020-06" db="EMBL/GenBank/DDBJ databases">
        <title>Characterization of fructooligosaccharide metabolism and fructooligosaccharide-degrading enzymes in human commensal butyrate producers.</title>
        <authorList>
            <person name="Tanno H."/>
            <person name="Fujii T."/>
            <person name="Hirano K."/>
            <person name="Maeno S."/>
            <person name="Tonozuka T."/>
            <person name="Sakamoto M."/>
            <person name="Ohkuma M."/>
            <person name="Tochio T."/>
            <person name="Endo A."/>
        </authorList>
    </citation>
    <scope>NUCLEOTIDE SEQUENCE [LARGE SCALE GENOMIC DNA]</scope>
    <source>
        <strain evidence="1 2">JCM 31056</strain>
    </source>
</reference>
<comment type="caution">
    <text evidence="1">The sequence shown here is derived from an EMBL/GenBank/DDBJ whole genome shotgun (WGS) entry which is preliminary data.</text>
</comment>
<protein>
    <submittedName>
        <fullName evidence="1">Uncharacterized protein</fullName>
    </submittedName>
</protein>
<dbReference type="EMBL" id="BLYJ01000050">
    <property type="protein sequence ID" value="GFO89482.1"/>
    <property type="molecule type" value="Genomic_DNA"/>
</dbReference>
<name>A0ABQ1E3K5_9FIRM</name>
<accession>A0ABQ1E3K5</accession>
<sequence>MKYTNELMLMIAKFLYGEYDAERFSFDFPATLSDAYDAFQQENPDLCDYLEEEMPDACGYFDPYNTGDPDTLNEQQFRMKVMGIYQNALPMSMRPAS</sequence>
<keyword evidence="2" id="KW-1185">Reference proteome</keyword>
<dbReference type="Proteomes" id="UP000620147">
    <property type="component" value="Unassembled WGS sequence"/>
</dbReference>
<evidence type="ECO:0000313" key="2">
    <source>
        <dbReference type="Proteomes" id="UP000620147"/>
    </source>
</evidence>